<evidence type="ECO:0000256" key="1">
    <source>
        <dbReference type="SAM" id="Phobius"/>
    </source>
</evidence>
<keyword evidence="1" id="KW-0812">Transmembrane</keyword>
<gene>
    <name evidence="2" type="ORF">H0N91_06440</name>
</gene>
<reference evidence="2 3" key="1">
    <citation type="submission" date="2020-07" db="EMBL/GenBank/DDBJ databases">
        <title>Organ Donor 1.</title>
        <authorList>
            <person name="Marsh A.J."/>
            <person name="Azcarate-Peril M.A."/>
        </authorList>
    </citation>
    <scope>NUCLEOTIDE SEQUENCE [LARGE SCALE GENOMIC DNA]</scope>
    <source>
        <strain evidence="2 3">AMC0717</strain>
    </source>
</reference>
<feature type="transmembrane region" description="Helical" evidence="1">
    <location>
        <begin position="12"/>
        <end position="31"/>
    </location>
</feature>
<accession>A0A1I5IUK1</accession>
<comment type="caution">
    <text evidence="2">The sequence shown here is derived from an EMBL/GenBank/DDBJ whole genome shotgun (WGS) entry which is preliminary data.</text>
</comment>
<dbReference type="EMBL" id="JACCKS010000006">
    <property type="protein sequence ID" value="NZA37786.1"/>
    <property type="molecule type" value="Genomic_DNA"/>
</dbReference>
<dbReference type="Proteomes" id="UP000586254">
    <property type="component" value="Unassembled WGS sequence"/>
</dbReference>
<name>A0A1I5IUK1_9FIRM</name>
<sequence length="557" mass="59418">MESINNNKVKYRFLVFILAFMVAIAPLGNIKKVEALSPSDLKLVSPFIIGLILTSLVASGAISGGYKVSPADLSSITEKAQANLQAAGSAAIDQANKLGEAIKSGAESAKIKALASGAVIYAFLQAIQETLFPDKTIDRTWTLGKNEVILSDFGDYVVTKVVSDNYVKLGIPNRPWFLSTNIFNTGTYYVNDDTTFDGNWGPAGYLHYRRSIDGTIKSTATFYCMTKNPSARYSIAIGYNSDSVWKYFGSALGIQKFIDQISGNAILDNDVTHIASAPSVSLPTRLPTTIVNNINNWDGTSDLVLSPPLPYDIPDDEALVVDPTYGGEVIDPTDPVDPPAEEGTIVLPWLAALLGLLGLGNPSLEGIEAGVKTAIDKLIEGITATAQDVFDGSKEALGNITDALTGIDAGIQSGIDALTGSISVPLANIADFALSVPDFFAIPEGKSIATPIIEQIPTVFPIVDQMNTALNKITVETRPLIIYYPYLDGSTKEINLNWYEPARQQVKHGVGLLFKVVTALACFAMVSNVFGIGIRVGAGQAYTDNNSGGGNSRKKED</sequence>
<evidence type="ECO:0000313" key="3">
    <source>
        <dbReference type="Proteomes" id="UP000586254"/>
    </source>
</evidence>
<keyword evidence="1" id="KW-1133">Transmembrane helix</keyword>
<evidence type="ECO:0000313" key="2">
    <source>
        <dbReference type="EMBL" id="NZA37786.1"/>
    </source>
</evidence>
<feature type="transmembrane region" description="Helical" evidence="1">
    <location>
        <begin position="512"/>
        <end position="534"/>
    </location>
</feature>
<proteinExistence type="predicted"/>
<protein>
    <submittedName>
        <fullName evidence="2">Uncharacterized protein</fullName>
    </submittedName>
</protein>
<dbReference type="AlphaFoldDB" id="A0A1I5IUK1"/>
<organism evidence="2 3">
    <name type="scientific">Eubacterium callanderi</name>
    <dbReference type="NCBI Taxonomy" id="53442"/>
    <lineage>
        <taxon>Bacteria</taxon>
        <taxon>Bacillati</taxon>
        <taxon>Bacillota</taxon>
        <taxon>Clostridia</taxon>
        <taxon>Eubacteriales</taxon>
        <taxon>Eubacteriaceae</taxon>
        <taxon>Eubacterium</taxon>
    </lineage>
</organism>
<keyword evidence="1" id="KW-0472">Membrane</keyword>
<dbReference type="RefSeq" id="WP_090412283.1">
    <property type="nucleotide sequence ID" value="NZ_CAJKZB010000026.1"/>
</dbReference>
<feature type="transmembrane region" description="Helical" evidence="1">
    <location>
        <begin position="43"/>
        <end position="66"/>
    </location>
</feature>